<dbReference type="CDD" id="cd09076">
    <property type="entry name" value="L1-EN"/>
    <property type="match status" value="1"/>
</dbReference>
<evidence type="ECO:0000259" key="9">
    <source>
        <dbReference type="Pfam" id="PF03372"/>
    </source>
</evidence>
<evidence type="ECO:0000256" key="4">
    <source>
        <dbReference type="ARBA" id="ARBA00022723"/>
    </source>
</evidence>
<feature type="domain" description="NADAR" evidence="10">
    <location>
        <begin position="111"/>
        <end position="201"/>
    </location>
</feature>
<evidence type="ECO:0000256" key="2">
    <source>
        <dbReference type="ARBA" id="ARBA00007092"/>
    </source>
</evidence>
<evidence type="ECO:0000259" key="10">
    <source>
        <dbReference type="Pfam" id="PF08719"/>
    </source>
</evidence>
<dbReference type="OrthoDB" id="416119at2759"/>
<dbReference type="RefSeq" id="XP_022302311.1">
    <property type="nucleotide sequence ID" value="XM_022446603.1"/>
</dbReference>
<dbReference type="Gene3D" id="3.60.10.10">
    <property type="entry name" value="Endonuclease/exonuclease/phosphatase"/>
    <property type="match status" value="1"/>
</dbReference>
<protein>
    <recommendedName>
        <fullName evidence="3">exodeoxyribonuclease III</fullName>
        <ecNumber evidence="3">3.1.11.2</ecNumber>
    </recommendedName>
</protein>
<dbReference type="Pfam" id="PF03372">
    <property type="entry name" value="Exo_endo_phos"/>
    <property type="match status" value="1"/>
</dbReference>
<dbReference type="SUPFAM" id="SSF143990">
    <property type="entry name" value="YbiA-like"/>
    <property type="match status" value="1"/>
</dbReference>
<keyword evidence="5" id="KW-0378">Hydrolase</keyword>
<dbReference type="Proteomes" id="UP000694844">
    <property type="component" value="Chromosome 8"/>
</dbReference>
<feature type="binding site" evidence="7">
    <location>
        <position position="385"/>
    </location>
    <ligand>
        <name>Mg(2+)</name>
        <dbReference type="ChEBI" id="CHEBI:18420"/>
        <label>1</label>
    </ligand>
</feature>
<keyword evidence="7" id="KW-0464">Manganese</keyword>
<dbReference type="GO" id="GO:0046872">
    <property type="term" value="F:metal ion binding"/>
    <property type="evidence" value="ECO:0007669"/>
    <property type="project" value="UniProtKB-KW"/>
</dbReference>
<dbReference type="GO" id="GO:0005634">
    <property type="term" value="C:nucleus"/>
    <property type="evidence" value="ECO:0007669"/>
    <property type="project" value="TreeGrafter"/>
</dbReference>
<dbReference type="GO" id="GO:0003906">
    <property type="term" value="F:DNA-(apurinic or apyrimidinic site) endonuclease activity"/>
    <property type="evidence" value="ECO:0007669"/>
    <property type="project" value="TreeGrafter"/>
</dbReference>
<evidence type="ECO:0000313" key="11">
    <source>
        <dbReference type="Proteomes" id="UP000694844"/>
    </source>
</evidence>
<comment type="catalytic activity">
    <reaction evidence="1">
        <text>Exonucleolytic cleavage in the 3'- to 5'-direction to yield nucleoside 5'-phosphates.</text>
        <dbReference type="EC" id="3.1.11.2"/>
    </reaction>
</comment>
<feature type="binding site" evidence="7">
    <location>
        <position position="272"/>
    </location>
    <ligand>
        <name>Mg(2+)</name>
        <dbReference type="ChEBI" id="CHEBI:18420"/>
        <label>1</label>
    </ligand>
</feature>
<evidence type="ECO:0000256" key="7">
    <source>
        <dbReference type="PIRSR" id="PIRSR604808-2"/>
    </source>
</evidence>
<feature type="site" description="Transition state stabilizer" evidence="8">
    <location>
        <position position="385"/>
    </location>
</feature>
<name>A0A8B8BH77_CRAVI</name>
<feature type="binding site" evidence="7">
    <location>
        <position position="245"/>
    </location>
    <ligand>
        <name>Mg(2+)</name>
        <dbReference type="ChEBI" id="CHEBI:18420"/>
        <label>1</label>
    </ligand>
</feature>
<dbReference type="SUPFAM" id="SSF56219">
    <property type="entry name" value="DNase I-like"/>
    <property type="match status" value="1"/>
</dbReference>
<dbReference type="KEGG" id="cvn:111110206"/>
<keyword evidence="4 7" id="KW-0479">Metal-binding</keyword>
<dbReference type="AlphaFoldDB" id="A0A8B8BH77"/>
<organism evidence="11 12">
    <name type="scientific">Crassostrea virginica</name>
    <name type="common">Eastern oyster</name>
    <dbReference type="NCBI Taxonomy" id="6565"/>
    <lineage>
        <taxon>Eukaryota</taxon>
        <taxon>Metazoa</taxon>
        <taxon>Spiralia</taxon>
        <taxon>Lophotrochozoa</taxon>
        <taxon>Mollusca</taxon>
        <taxon>Bivalvia</taxon>
        <taxon>Autobranchia</taxon>
        <taxon>Pteriomorphia</taxon>
        <taxon>Ostreida</taxon>
        <taxon>Ostreoidea</taxon>
        <taxon>Ostreidae</taxon>
        <taxon>Crassostrea</taxon>
    </lineage>
</organism>
<evidence type="ECO:0000256" key="1">
    <source>
        <dbReference type="ARBA" id="ARBA00000493"/>
    </source>
</evidence>
<keyword evidence="11" id="KW-1185">Reference proteome</keyword>
<dbReference type="InterPro" id="IPR036691">
    <property type="entry name" value="Endo/exonu/phosph_ase_sf"/>
</dbReference>
<dbReference type="GeneID" id="111110206"/>
<dbReference type="CDD" id="cd15457">
    <property type="entry name" value="NADAR"/>
    <property type="match status" value="1"/>
</dbReference>
<dbReference type="GO" id="GO:0008311">
    <property type="term" value="F:double-stranded DNA 3'-5' DNA exonuclease activity"/>
    <property type="evidence" value="ECO:0007669"/>
    <property type="project" value="UniProtKB-EC"/>
</dbReference>
<dbReference type="InterPro" id="IPR004808">
    <property type="entry name" value="AP_endonuc_1"/>
</dbReference>
<dbReference type="PANTHER" id="PTHR22748">
    <property type="entry name" value="AP ENDONUCLEASE"/>
    <property type="match status" value="1"/>
</dbReference>
<dbReference type="InterPro" id="IPR012816">
    <property type="entry name" value="NADAR"/>
</dbReference>
<gene>
    <name evidence="12" type="primary">LOC111110206</name>
</gene>
<reference evidence="12" key="1">
    <citation type="submission" date="2025-08" db="UniProtKB">
        <authorList>
            <consortium name="RefSeq"/>
        </authorList>
    </citation>
    <scope>IDENTIFICATION</scope>
    <source>
        <tissue evidence="12">Whole sample</tissue>
    </source>
</reference>
<keyword evidence="6 7" id="KW-0460">Magnesium</keyword>
<comment type="cofactor">
    <cofactor evidence="7">
        <name>Mg(2+)</name>
        <dbReference type="ChEBI" id="CHEBI:18420"/>
    </cofactor>
    <cofactor evidence="7">
        <name>Mn(2+)</name>
        <dbReference type="ChEBI" id="CHEBI:29035"/>
    </cofactor>
    <text evidence="7">Probably binds two magnesium or manganese ions per subunit.</text>
</comment>
<dbReference type="InterPro" id="IPR005135">
    <property type="entry name" value="Endo/exonuclease/phosphatase"/>
</dbReference>
<evidence type="ECO:0000256" key="5">
    <source>
        <dbReference type="ARBA" id="ARBA00022801"/>
    </source>
</evidence>
<dbReference type="GO" id="GO:0008081">
    <property type="term" value="F:phosphoric diester hydrolase activity"/>
    <property type="evidence" value="ECO:0007669"/>
    <property type="project" value="TreeGrafter"/>
</dbReference>
<dbReference type="GO" id="GO:0006284">
    <property type="term" value="P:base-excision repair"/>
    <property type="evidence" value="ECO:0007669"/>
    <property type="project" value="TreeGrafter"/>
</dbReference>
<comment type="similarity">
    <text evidence="2">Belongs to the DNA repair enzymes AP/ExoA family.</text>
</comment>
<dbReference type="PANTHER" id="PTHR22748:SF6">
    <property type="entry name" value="DNA-(APURINIC OR APYRIMIDINIC SITE) ENDONUCLEASE"/>
    <property type="match status" value="1"/>
</dbReference>
<evidence type="ECO:0000256" key="3">
    <source>
        <dbReference type="ARBA" id="ARBA00012115"/>
    </source>
</evidence>
<dbReference type="Gene3D" id="1.10.357.40">
    <property type="entry name" value="YbiA-like"/>
    <property type="match status" value="1"/>
</dbReference>
<sequence length="492" mass="56492">MTAIMAEGGDYPKPAFIQIQDLTEAIEKKINPDEAEVYIVREEQVLKLYLKRKETRDQLVRDGIQLLSVFDSEISTIQIHDALNPFCLVCNEPNHDPGSAQCRNKSVIITENHPLSNFYLADFIYKKLVFKSAEHAYECYKAHKHNEKGETKDIYYSASPFTAKSIGDTIPESPKWRAVKERVMREILEAKTSQLPRVLEEFQRASSNTEFKVDPEQDFLGENLKLGQLLMKIVSENILTLVSLNVNGLQRKRDKLRKWITDGQFGIVFLQETHFVAGTNSENECMPDLFQNVHCFSNSSASRGVSILIKKSLCAEIPTKNLYKSEDGRTLKVNFMHRGKTNLTLICVYAPNNPKERTFYFLRLCDLIRKEQKKCQSIIICGDFNCDLNYDSDQSAETLRHVIRQCSLIDAWRHLQGNNQGHTYVRGSSHRRIDYVFLTENLIFPSFNDMSDTGTKTVLFPLSHISLHDSEIGDHKEIHFELNTISEIQQPS</sequence>
<accession>A0A8B8BH77</accession>
<feature type="domain" description="Endonuclease/exonuclease/phosphatase" evidence="9">
    <location>
        <begin position="243"/>
        <end position="442"/>
    </location>
</feature>
<evidence type="ECO:0000313" key="12">
    <source>
        <dbReference type="RefSeq" id="XP_022302311.1"/>
    </source>
</evidence>
<dbReference type="Pfam" id="PF08719">
    <property type="entry name" value="NADAR"/>
    <property type="match status" value="1"/>
</dbReference>
<evidence type="ECO:0000256" key="6">
    <source>
        <dbReference type="ARBA" id="ARBA00022842"/>
    </source>
</evidence>
<evidence type="ECO:0000256" key="8">
    <source>
        <dbReference type="PIRSR" id="PIRSR604808-3"/>
    </source>
</evidence>
<dbReference type="EC" id="3.1.11.2" evidence="3"/>
<proteinExistence type="inferred from homology"/>
<feature type="site" description="Important for catalytic activity" evidence="8">
    <location>
        <position position="434"/>
    </location>
</feature>
<feature type="binding site" evidence="7">
    <location>
        <position position="383"/>
    </location>
    <ligand>
        <name>Mg(2+)</name>
        <dbReference type="ChEBI" id="CHEBI:18420"/>
        <label>1</label>
    </ligand>
</feature>
<dbReference type="InterPro" id="IPR037238">
    <property type="entry name" value="YbiA-like_sf"/>
</dbReference>